<sequence>MNKVQKDNQDMLPMSGEMVEVDGVYMNEAGREEHLHRGQHFPSDLTIGPTEWKLVEYAFDNHHDGRTDPRLVAKNENEDKKGFIATPKQFVEGTDH</sequence>
<dbReference type="AlphaFoldDB" id="A0A2W1LDM6"/>
<dbReference type="RefSeq" id="WP_111149474.1">
    <property type="nucleotide sequence ID" value="NZ_QKRB01000058.1"/>
</dbReference>
<dbReference type="Proteomes" id="UP000249522">
    <property type="component" value="Unassembled WGS sequence"/>
</dbReference>
<keyword evidence="3" id="KW-1185">Reference proteome</keyword>
<organism evidence="2 3">
    <name type="scientific">Paenibacillus sambharensis</name>
    <dbReference type="NCBI Taxonomy" id="1803190"/>
    <lineage>
        <taxon>Bacteria</taxon>
        <taxon>Bacillati</taxon>
        <taxon>Bacillota</taxon>
        <taxon>Bacilli</taxon>
        <taxon>Bacillales</taxon>
        <taxon>Paenibacillaceae</taxon>
        <taxon>Paenibacillus</taxon>
    </lineage>
</organism>
<evidence type="ECO:0000256" key="1">
    <source>
        <dbReference type="SAM" id="MobiDB-lite"/>
    </source>
</evidence>
<reference evidence="2 3" key="1">
    <citation type="submission" date="2018-06" db="EMBL/GenBank/DDBJ databases">
        <title>Paenibacillus imtechensis sp. nov.</title>
        <authorList>
            <person name="Pinnaka A.K."/>
            <person name="Singh H."/>
            <person name="Kaur M."/>
        </authorList>
    </citation>
    <scope>NUCLEOTIDE SEQUENCE [LARGE SCALE GENOMIC DNA]</scope>
    <source>
        <strain evidence="2 3">SMB1</strain>
    </source>
</reference>
<protein>
    <submittedName>
        <fullName evidence="2">Transposase</fullName>
    </submittedName>
</protein>
<dbReference type="EMBL" id="QKRB01000058">
    <property type="protein sequence ID" value="PZD93162.1"/>
    <property type="molecule type" value="Genomic_DNA"/>
</dbReference>
<dbReference type="OrthoDB" id="2679121at2"/>
<name>A0A2W1LDM6_9BACL</name>
<accession>A0A2W1LDM6</accession>
<feature type="region of interest" description="Disordered" evidence="1">
    <location>
        <begin position="75"/>
        <end position="96"/>
    </location>
</feature>
<evidence type="ECO:0000313" key="3">
    <source>
        <dbReference type="Proteomes" id="UP000249522"/>
    </source>
</evidence>
<gene>
    <name evidence="2" type="ORF">DNH61_24245</name>
</gene>
<evidence type="ECO:0000313" key="2">
    <source>
        <dbReference type="EMBL" id="PZD93162.1"/>
    </source>
</evidence>
<proteinExistence type="predicted"/>
<comment type="caution">
    <text evidence="2">The sequence shown here is derived from an EMBL/GenBank/DDBJ whole genome shotgun (WGS) entry which is preliminary data.</text>
</comment>